<evidence type="ECO:0000313" key="2">
    <source>
        <dbReference type="EMBL" id="KRN49933.1"/>
    </source>
</evidence>
<dbReference type="RefSeq" id="WP_029069852.1">
    <property type="nucleotide sequence ID" value="NZ_JNKN01000017.1"/>
</dbReference>
<dbReference type="InterPro" id="IPR001387">
    <property type="entry name" value="Cro/C1-type_HTH"/>
</dbReference>
<dbReference type="AlphaFoldDB" id="A0A0R2HKZ4"/>
<dbReference type="EMBL" id="JQBL01000017">
    <property type="protein sequence ID" value="KRN49933.1"/>
    <property type="molecule type" value="Genomic_DNA"/>
</dbReference>
<name>A0A0R2HKZ4_9FIRM</name>
<organism evidence="2 3">
    <name type="scientific">Kandleria vitulina DSM 20405</name>
    <dbReference type="NCBI Taxonomy" id="1410657"/>
    <lineage>
        <taxon>Bacteria</taxon>
        <taxon>Bacillati</taxon>
        <taxon>Bacillota</taxon>
        <taxon>Erysipelotrichia</taxon>
        <taxon>Erysipelotrichales</taxon>
        <taxon>Coprobacillaceae</taxon>
        <taxon>Kandleria</taxon>
    </lineage>
</organism>
<feature type="domain" description="HTH cro/C1-type" evidence="1">
    <location>
        <begin position="17"/>
        <end position="68"/>
    </location>
</feature>
<reference evidence="2 3" key="1">
    <citation type="journal article" date="2015" name="Genome Announc.">
        <title>Expanding the biotechnology potential of lactobacilli through comparative genomics of 213 strains and associated genera.</title>
        <authorList>
            <person name="Sun Z."/>
            <person name="Harris H.M."/>
            <person name="McCann A."/>
            <person name="Guo C."/>
            <person name="Argimon S."/>
            <person name="Zhang W."/>
            <person name="Yang X."/>
            <person name="Jeffery I.B."/>
            <person name="Cooney J.C."/>
            <person name="Kagawa T.F."/>
            <person name="Liu W."/>
            <person name="Song Y."/>
            <person name="Salvetti E."/>
            <person name="Wrobel A."/>
            <person name="Rasinkangas P."/>
            <person name="Parkhill J."/>
            <person name="Rea M.C."/>
            <person name="O'Sullivan O."/>
            <person name="Ritari J."/>
            <person name="Douillard F.P."/>
            <person name="Paul Ross R."/>
            <person name="Yang R."/>
            <person name="Briner A.E."/>
            <person name="Felis G.E."/>
            <person name="de Vos W.M."/>
            <person name="Barrangou R."/>
            <person name="Klaenhammer T.R."/>
            <person name="Caufield P.W."/>
            <person name="Cui Y."/>
            <person name="Zhang H."/>
            <person name="O'Toole P.W."/>
        </authorList>
    </citation>
    <scope>NUCLEOTIDE SEQUENCE [LARGE SCALE GENOMIC DNA]</scope>
    <source>
        <strain evidence="2 3">DSM 20405</strain>
    </source>
</reference>
<dbReference type="Pfam" id="PF01381">
    <property type="entry name" value="HTH_3"/>
    <property type="match status" value="1"/>
</dbReference>
<evidence type="ECO:0000259" key="1">
    <source>
        <dbReference type="PROSITE" id="PS50943"/>
    </source>
</evidence>
<keyword evidence="3" id="KW-1185">Reference proteome</keyword>
<protein>
    <recommendedName>
        <fullName evidence="1">HTH cro/C1-type domain-containing protein</fullName>
    </recommendedName>
</protein>
<accession>A0A0R2HKZ4</accession>
<dbReference type="GO" id="GO:0003677">
    <property type="term" value="F:DNA binding"/>
    <property type="evidence" value="ECO:0007669"/>
    <property type="project" value="InterPro"/>
</dbReference>
<dbReference type="Gene3D" id="1.10.260.40">
    <property type="entry name" value="lambda repressor-like DNA-binding domains"/>
    <property type="match status" value="1"/>
</dbReference>
<proteinExistence type="predicted"/>
<dbReference type="InterPro" id="IPR010982">
    <property type="entry name" value="Lambda_DNA-bd_dom_sf"/>
</dbReference>
<dbReference type="PROSITE" id="PS50943">
    <property type="entry name" value="HTH_CROC1"/>
    <property type="match status" value="1"/>
</dbReference>
<dbReference type="PATRIC" id="fig|1410657.5.peg.565"/>
<sequence>MGKRSIKENKNIYFLTREEQGLTRLEASERTEGIITASRLEKIENEKIQPHPEDILALAKAYNKPSLIHHFCSHECAIGKIHRHDVHISSLSEIVLSTLSTLNTLNKEKDRLIEITEDGIISDDELEDFAMIANQLEKISITADALNLWVSDTIASGKIDKEKFELIRNEKRSIER</sequence>
<dbReference type="CDD" id="cd00093">
    <property type="entry name" value="HTH_XRE"/>
    <property type="match status" value="1"/>
</dbReference>
<evidence type="ECO:0000313" key="3">
    <source>
        <dbReference type="Proteomes" id="UP000051841"/>
    </source>
</evidence>
<dbReference type="Proteomes" id="UP000051841">
    <property type="component" value="Unassembled WGS sequence"/>
</dbReference>
<gene>
    <name evidence="2" type="ORF">IV49_GL000539</name>
</gene>
<comment type="caution">
    <text evidence="2">The sequence shown here is derived from an EMBL/GenBank/DDBJ whole genome shotgun (WGS) entry which is preliminary data.</text>
</comment>